<dbReference type="InterPro" id="IPR014284">
    <property type="entry name" value="RNA_pol_sigma-70_dom"/>
</dbReference>
<dbReference type="NCBIfam" id="TIGR02937">
    <property type="entry name" value="sigma70-ECF"/>
    <property type="match status" value="1"/>
</dbReference>
<dbReference type="GO" id="GO:0003677">
    <property type="term" value="F:DNA binding"/>
    <property type="evidence" value="ECO:0007669"/>
    <property type="project" value="InterPro"/>
</dbReference>
<dbReference type="SUPFAM" id="SSF88946">
    <property type="entry name" value="Sigma2 domain of RNA polymerase sigma factors"/>
    <property type="match status" value="1"/>
</dbReference>
<dbReference type="Proteomes" id="UP000480425">
    <property type="component" value="Unassembled WGS sequence"/>
</dbReference>
<proteinExistence type="inferred from homology"/>
<reference evidence="7 8" key="1">
    <citation type="submission" date="2019-09" db="EMBL/GenBank/DDBJ databases">
        <title>Distinct polysaccharide growth profiles of human intestinal Prevotella copri isolates.</title>
        <authorList>
            <person name="Fehlner-Peach H."/>
            <person name="Magnabosco C."/>
            <person name="Raghavan V."/>
            <person name="Scher J.U."/>
            <person name="Tett A."/>
            <person name="Cox L.M."/>
            <person name="Gottsegen C."/>
            <person name="Watters A."/>
            <person name="Wiltshire- Gordon J.D."/>
            <person name="Segata N."/>
            <person name="Bonneau R."/>
            <person name="Littman D.R."/>
        </authorList>
    </citation>
    <scope>NUCLEOTIDE SEQUENCE [LARGE SCALE GENOMIC DNA]</scope>
    <source>
        <strain evidence="8">iA622</strain>
    </source>
</reference>
<feature type="domain" description="RNA polymerase sigma factor 70 region 4 type 2" evidence="6">
    <location>
        <begin position="121"/>
        <end position="173"/>
    </location>
</feature>
<dbReference type="InterPro" id="IPR039425">
    <property type="entry name" value="RNA_pol_sigma-70-like"/>
</dbReference>
<name>A0A6G1U442_9BACT</name>
<protein>
    <submittedName>
        <fullName evidence="7">RNA polymerase sigma-70 factor</fullName>
    </submittedName>
</protein>
<dbReference type="GO" id="GO:0016987">
    <property type="term" value="F:sigma factor activity"/>
    <property type="evidence" value="ECO:0007669"/>
    <property type="project" value="UniProtKB-KW"/>
</dbReference>
<dbReference type="InterPro" id="IPR014327">
    <property type="entry name" value="RNA_pol_sigma70_bacteroid"/>
</dbReference>
<dbReference type="SUPFAM" id="SSF88659">
    <property type="entry name" value="Sigma3 and sigma4 domains of RNA polymerase sigma factors"/>
    <property type="match status" value="1"/>
</dbReference>
<dbReference type="Pfam" id="PF08281">
    <property type="entry name" value="Sigma70_r4_2"/>
    <property type="match status" value="1"/>
</dbReference>
<dbReference type="CDD" id="cd06171">
    <property type="entry name" value="Sigma70_r4"/>
    <property type="match status" value="1"/>
</dbReference>
<dbReference type="Gene3D" id="1.10.10.10">
    <property type="entry name" value="Winged helix-like DNA-binding domain superfamily/Winged helix DNA-binding domain"/>
    <property type="match status" value="1"/>
</dbReference>
<keyword evidence="4" id="KW-0804">Transcription</keyword>
<evidence type="ECO:0000259" key="6">
    <source>
        <dbReference type="Pfam" id="PF08281"/>
    </source>
</evidence>
<comment type="caution">
    <text evidence="7">The sequence shown here is derived from an EMBL/GenBank/DDBJ whole genome shotgun (WGS) entry which is preliminary data.</text>
</comment>
<gene>
    <name evidence="7" type="ORF">F7D73_13400</name>
</gene>
<dbReference type="EMBL" id="VZCB01000095">
    <property type="protein sequence ID" value="MQN81915.1"/>
    <property type="molecule type" value="Genomic_DNA"/>
</dbReference>
<dbReference type="NCBIfam" id="TIGR02985">
    <property type="entry name" value="Sig70_bacteroi1"/>
    <property type="match status" value="1"/>
</dbReference>
<evidence type="ECO:0000256" key="3">
    <source>
        <dbReference type="ARBA" id="ARBA00023082"/>
    </source>
</evidence>
<dbReference type="InterPro" id="IPR013249">
    <property type="entry name" value="RNA_pol_sigma70_r4_t2"/>
</dbReference>
<dbReference type="Pfam" id="PF04542">
    <property type="entry name" value="Sigma70_r2"/>
    <property type="match status" value="1"/>
</dbReference>
<evidence type="ECO:0000256" key="4">
    <source>
        <dbReference type="ARBA" id="ARBA00023163"/>
    </source>
</evidence>
<dbReference type="OrthoDB" id="1119198at2"/>
<feature type="domain" description="RNA polymerase sigma-70 region 2" evidence="5">
    <location>
        <begin position="27"/>
        <end position="91"/>
    </location>
</feature>
<dbReference type="InterPro" id="IPR013325">
    <property type="entry name" value="RNA_pol_sigma_r2"/>
</dbReference>
<dbReference type="PANTHER" id="PTHR43133">
    <property type="entry name" value="RNA POLYMERASE ECF-TYPE SIGMA FACTO"/>
    <property type="match status" value="1"/>
</dbReference>
<dbReference type="InterPro" id="IPR007627">
    <property type="entry name" value="RNA_pol_sigma70_r2"/>
</dbReference>
<evidence type="ECO:0000256" key="1">
    <source>
        <dbReference type="ARBA" id="ARBA00010641"/>
    </source>
</evidence>
<accession>A0A6G1U442</accession>
<dbReference type="GO" id="GO:0006352">
    <property type="term" value="P:DNA-templated transcription initiation"/>
    <property type="evidence" value="ECO:0007669"/>
    <property type="project" value="InterPro"/>
</dbReference>
<sequence length="189" mass="22697">MENLINFDDSDLLSLLKEGNMEAFNTLFKKYYQPLCAYAHRYVGHEDLEEIVQDLFLWLWNNHDDLDIHTSLSSYLFRATHARCLNKIAKNEVKQRIETIYWKNYTGNDTIEYYQIEELTNRIHEAINRLPESYREAFVMHRFNDKSYKEIAESLNVSTKTIDYRIQKALKQLREDLKDYLPLITFLLV</sequence>
<dbReference type="InterPro" id="IPR013324">
    <property type="entry name" value="RNA_pol_sigma_r3/r4-like"/>
</dbReference>
<organism evidence="7 8">
    <name type="scientific">Segatella copri</name>
    <dbReference type="NCBI Taxonomy" id="165179"/>
    <lineage>
        <taxon>Bacteria</taxon>
        <taxon>Pseudomonadati</taxon>
        <taxon>Bacteroidota</taxon>
        <taxon>Bacteroidia</taxon>
        <taxon>Bacteroidales</taxon>
        <taxon>Prevotellaceae</taxon>
        <taxon>Segatella</taxon>
    </lineage>
</organism>
<evidence type="ECO:0000259" key="5">
    <source>
        <dbReference type="Pfam" id="PF04542"/>
    </source>
</evidence>
<dbReference type="PANTHER" id="PTHR43133:SF46">
    <property type="entry name" value="RNA POLYMERASE SIGMA-70 FACTOR ECF SUBFAMILY"/>
    <property type="match status" value="1"/>
</dbReference>
<evidence type="ECO:0000313" key="7">
    <source>
        <dbReference type="EMBL" id="MQN81915.1"/>
    </source>
</evidence>
<keyword evidence="3" id="KW-0731">Sigma factor</keyword>
<dbReference type="RefSeq" id="WP_153125439.1">
    <property type="nucleotide sequence ID" value="NZ_CP152352.1"/>
</dbReference>
<evidence type="ECO:0000256" key="2">
    <source>
        <dbReference type="ARBA" id="ARBA00023015"/>
    </source>
</evidence>
<evidence type="ECO:0000313" key="8">
    <source>
        <dbReference type="Proteomes" id="UP000480425"/>
    </source>
</evidence>
<dbReference type="Gene3D" id="1.10.1740.10">
    <property type="match status" value="1"/>
</dbReference>
<dbReference type="InterPro" id="IPR036388">
    <property type="entry name" value="WH-like_DNA-bd_sf"/>
</dbReference>
<keyword evidence="2" id="KW-0805">Transcription regulation</keyword>
<comment type="similarity">
    <text evidence="1">Belongs to the sigma-70 factor family. ECF subfamily.</text>
</comment>
<dbReference type="AlphaFoldDB" id="A0A6G1U442"/>